<evidence type="ECO:0000313" key="2">
    <source>
        <dbReference type="EMBL" id="GAA4354623.1"/>
    </source>
</evidence>
<feature type="transmembrane region" description="Helical" evidence="1">
    <location>
        <begin position="6"/>
        <end position="26"/>
    </location>
</feature>
<dbReference type="PANTHER" id="PTHR41532:SF1">
    <property type="entry name" value="FIXS PROTEIN"/>
    <property type="match status" value="1"/>
</dbReference>
<organism evidence="2 3">
    <name type="scientific">Variovorax defluvii</name>
    <dbReference type="NCBI Taxonomy" id="913761"/>
    <lineage>
        <taxon>Bacteria</taxon>
        <taxon>Pseudomonadati</taxon>
        <taxon>Pseudomonadota</taxon>
        <taxon>Betaproteobacteria</taxon>
        <taxon>Burkholderiales</taxon>
        <taxon>Comamonadaceae</taxon>
        <taxon>Variovorax</taxon>
    </lineage>
</organism>
<dbReference type="EMBL" id="BAABGJ010000080">
    <property type="protein sequence ID" value="GAA4354623.1"/>
    <property type="molecule type" value="Genomic_DNA"/>
</dbReference>
<reference evidence="3" key="1">
    <citation type="journal article" date="2019" name="Int. J. Syst. Evol. Microbiol.">
        <title>The Global Catalogue of Microorganisms (GCM) 10K type strain sequencing project: providing services to taxonomists for standard genome sequencing and annotation.</title>
        <authorList>
            <consortium name="The Broad Institute Genomics Platform"/>
            <consortium name="The Broad Institute Genome Sequencing Center for Infectious Disease"/>
            <person name="Wu L."/>
            <person name="Ma J."/>
        </authorList>
    </citation>
    <scope>NUCLEOTIDE SEQUENCE [LARGE SCALE GENOMIC DNA]</scope>
    <source>
        <strain evidence="3">JCM 17804</strain>
    </source>
</reference>
<dbReference type="NCBIfam" id="TIGR00847">
    <property type="entry name" value="ccoS"/>
    <property type="match status" value="1"/>
</dbReference>
<keyword evidence="1" id="KW-0472">Membrane</keyword>
<dbReference type="RefSeq" id="WP_345540894.1">
    <property type="nucleotide sequence ID" value="NZ_BAABGJ010000080.1"/>
</dbReference>
<gene>
    <name evidence="2" type="ORF">GCM10023165_46010</name>
</gene>
<evidence type="ECO:0000256" key="1">
    <source>
        <dbReference type="SAM" id="Phobius"/>
    </source>
</evidence>
<protein>
    <recommendedName>
        <fullName evidence="4">Cbb3-type cytochrome oxidase assembly protein CcoS</fullName>
    </recommendedName>
</protein>
<dbReference type="PANTHER" id="PTHR41532">
    <property type="entry name" value="FIXS PROTEIN"/>
    <property type="match status" value="1"/>
</dbReference>
<dbReference type="Proteomes" id="UP001500975">
    <property type="component" value="Unassembled WGS sequence"/>
</dbReference>
<evidence type="ECO:0008006" key="4">
    <source>
        <dbReference type="Google" id="ProtNLM"/>
    </source>
</evidence>
<proteinExistence type="predicted"/>
<comment type="caution">
    <text evidence="2">The sequence shown here is derived from an EMBL/GenBank/DDBJ whole genome shotgun (WGS) entry which is preliminary data.</text>
</comment>
<dbReference type="Pfam" id="PF03597">
    <property type="entry name" value="FixS"/>
    <property type="match status" value="1"/>
</dbReference>
<keyword evidence="3" id="KW-1185">Reference proteome</keyword>
<keyword evidence="1" id="KW-1133">Transmembrane helix</keyword>
<dbReference type="InterPro" id="IPR004714">
    <property type="entry name" value="Cyt_oxidase_maturation_cbb3"/>
</dbReference>
<name>A0ABP8IAL9_9BURK</name>
<sequence length="45" mass="5091">MDILFLLVPLSVVLVLAILGGLWWAVEQGQFEDIEGEGERILHRD</sequence>
<keyword evidence="1" id="KW-0812">Transmembrane</keyword>
<evidence type="ECO:0000313" key="3">
    <source>
        <dbReference type="Proteomes" id="UP001500975"/>
    </source>
</evidence>
<accession>A0ABP8IAL9</accession>